<organism evidence="2 3">
    <name type="scientific">Nocardia terpenica</name>
    <dbReference type="NCBI Taxonomy" id="455432"/>
    <lineage>
        <taxon>Bacteria</taxon>
        <taxon>Bacillati</taxon>
        <taxon>Actinomycetota</taxon>
        <taxon>Actinomycetes</taxon>
        <taxon>Mycobacteriales</taxon>
        <taxon>Nocardiaceae</taxon>
        <taxon>Nocardia</taxon>
    </lineage>
</organism>
<feature type="compositionally biased region" description="Basic and acidic residues" evidence="1">
    <location>
        <begin position="8"/>
        <end position="31"/>
    </location>
</feature>
<reference evidence="2 3" key="1">
    <citation type="submission" date="2017-10" db="EMBL/GenBank/DDBJ databases">
        <title>Comparative genomics between pathogenic Norcardia.</title>
        <authorList>
            <person name="Zeng L."/>
        </authorList>
    </citation>
    <scope>NUCLEOTIDE SEQUENCE [LARGE SCALE GENOMIC DNA]</scope>
    <source>
        <strain evidence="2 3">NC_YFY_NT001</strain>
    </source>
</reference>
<evidence type="ECO:0000313" key="2">
    <source>
        <dbReference type="EMBL" id="ATL70251.1"/>
    </source>
</evidence>
<name>A0A291RRL0_9NOCA</name>
<evidence type="ECO:0000313" key="3">
    <source>
        <dbReference type="Proteomes" id="UP000221961"/>
    </source>
</evidence>
<dbReference type="EMBL" id="CP023778">
    <property type="protein sequence ID" value="ATL70251.1"/>
    <property type="molecule type" value="Genomic_DNA"/>
</dbReference>
<gene>
    <name evidence="2" type="ORF">CRH09_32775</name>
</gene>
<sequence length="75" mass="8192">MMGQGARGKSDDDKEHKSPDLLRGQHLEEWIHNGQKVMPAFGAIGEEESPGQSRNQPPGSPSDAPGHNRLSGEYR</sequence>
<protein>
    <submittedName>
        <fullName evidence="2">Uncharacterized protein</fullName>
    </submittedName>
</protein>
<evidence type="ECO:0000256" key="1">
    <source>
        <dbReference type="SAM" id="MobiDB-lite"/>
    </source>
</evidence>
<dbReference type="KEGG" id="ntp:CRH09_32775"/>
<proteinExistence type="predicted"/>
<dbReference type="Proteomes" id="UP000221961">
    <property type="component" value="Chromosome"/>
</dbReference>
<dbReference type="AlphaFoldDB" id="A0A291RRL0"/>
<accession>A0A291RRL0</accession>
<feature type="region of interest" description="Disordered" evidence="1">
    <location>
        <begin position="1"/>
        <end position="75"/>
    </location>
</feature>